<dbReference type="PANTHER" id="PTHR30250">
    <property type="entry name" value="PST FAMILY PREDICTED COLANIC ACID TRANSPORTER"/>
    <property type="match status" value="1"/>
</dbReference>
<evidence type="ECO:0000256" key="3">
    <source>
        <dbReference type="ARBA" id="ARBA00022692"/>
    </source>
</evidence>
<feature type="transmembrane region" description="Helical" evidence="6">
    <location>
        <begin position="429"/>
        <end position="446"/>
    </location>
</feature>
<feature type="transmembrane region" description="Helical" evidence="6">
    <location>
        <begin position="452"/>
        <end position="473"/>
    </location>
</feature>
<dbReference type="InterPro" id="IPR002797">
    <property type="entry name" value="Polysacc_synth"/>
</dbReference>
<keyword evidence="5 6" id="KW-0472">Membrane</keyword>
<dbReference type="Pfam" id="PF01943">
    <property type="entry name" value="Polysacc_synt"/>
    <property type="match status" value="1"/>
</dbReference>
<feature type="transmembrane region" description="Helical" evidence="6">
    <location>
        <begin position="371"/>
        <end position="389"/>
    </location>
</feature>
<keyword evidence="3 6" id="KW-0812">Transmembrane</keyword>
<evidence type="ECO:0000256" key="5">
    <source>
        <dbReference type="ARBA" id="ARBA00023136"/>
    </source>
</evidence>
<sequence>MGIVQRQGLRNTLISYVGLGIGFVSSTLILTRLLTPTQLGLTSVMVSLAAIAAQLAAFGFASTALRYFPYFRNPANGHSGFLPLLLGVPLLGFVAVAGLLWAGKGLVLKQYAADAGLLGPNYPAVILLTLAVLLLSLQDAYLKSLFHTAFSAFLQEILLRLYIVGAALLYWRGVLSFHGFVLAYVGGYALVAALLAAYLLAIGELHLRPTRAVLRVRPLRELLAFGGFTLLSNLSGTVMVTIDALMVGAKLSLAAAGIYAIAFNISTALTLPFRALYKTAFPLIAGYWKEGKMAEMAAFYTLTTRLNTVLGCYLGLGLALNLDFIYGLIHRPAYAAGTTAVLLLLVGRLVDGITGVNGIIVVTSPRYRFDLVFNAGLALAIVGLNALLIPRLGLAGAALSNGLALVGYNSLRTWFVWYAYGLQPFDRRIPAIGAVAAAAGVATWLLPVPPGLWGALLVRGGALTVFYGAGLLLTRAAPEVNALWAKGWARVTRWQN</sequence>
<organism evidence="7 8">
    <name type="scientific">Hymenobacter caeli</name>
    <dbReference type="NCBI Taxonomy" id="2735894"/>
    <lineage>
        <taxon>Bacteria</taxon>
        <taxon>Pseudomonadati</taxon>
        <taxon>Bacteroidota</taxon>
        <taxon>Cytophagia</taxon>
        <taxon>Cytophagales</taxon>
        <taxon>Hymenobacteraceae</taxon>
        <taxon>Hymenobacter</taxon>
    </lineage>
</organism>
<evidence type="ECO:0000256" key="1">
    <source>
        <dbReference type="ARBA" id="ARBA00004651"/>
    </source>
</evidence>
<comment type="subcellular location">
    <subcellularLocation>
        <location evidence="1">Cell membrane</location>
        <topology evidence="1">Multi-pass membrane protein</topology>
    </subcellularLocation>
</comment>
<evidence type="ECO:0000256" key="6">
    <source>
        <dbReference type="SAM" id="Phobius"/>
    </source>
</evidence>
<evidence type="ECO:0000256" key="4">
    <source>
        <dbReference type="ARBA" id="ARBA00022989"/>
    </source>
</evidence>
<feature type="transmembrane region" description="Helical" evidence="6">
    <location>
        <begin position="46"/>
        <end position="68"/>
    </location>
</feature>
<dbReference type="InterPro" id="IPR050833">
    <property type="entry name" value="Poly_Biosynth_Transport"/>
</dbReference>
<evidence type="ECO:0000313" key="7">
    <source>
        <dbReference type="EMBL" id="NRT19807.1"/>
    </source>
</evidence>
<feature type="transmembrane region" description="Helical" evidence="6">
    <location>
        <begin position="395"/>
        <end position="417"/>
    </location>
</feature>
<feature type="transmembrane region" description="Helical" evidence="6">
    <location>
        <begin position="222"/>
        <end position="247"/>
    </location>
</feature>
<evidence type="ECO:0000313" key="8">
    <source>
        <dbReference type="Proteomes" id="UP000779507"/>
    </source>
</evidence>
<feature type="transmembrane region" description="Helical" evidence="6">
    <location>
        <begin position="12"/>
        <end position="34"/>
    </location>
</feature>
<keyword evidence="2" id="KW-1003">Cell membrane</keyword>
<evidence type="ECO:0000256" key="2">
    <source>
        <dbReference type="ARBA" id="ARBA00022475"/>
    </source>
</evidence>
<dbReference type="PANTHER" id="PTHR30250:SF11">
    <property type="entry name" value="O-ANTIGEN TRANSPORTER-RELATED"/>
    <property type="match status" value="1"/>
</dbReference>
<dbReference type="EMBL" id="JABSNP010000011">
    <property type="protein sequence ID" value="NRT19807.1"/>
    <property type="molecule type" value="Genomic_DNA"/>
</dbReference>
<gene>
    <name evidence="7" type="ORF">HNP98_002641</name>
</gene>
<feature type="transmembrane region" description="Helical" evidence="6">
    <location>
        <begin position="297"/>
        <end position="320"/>
    </location>
</feature>
<dbReference type="Proteomes" id="UP000779507">
    <property type="component" value="Unassembled WGS sequence"/>
</dbReference>
<protein>
    <submittedName>
        <fullName evidence="7">O-antigen/teichoic acid export membrane protein</fullName>
    </submittedName>
</protein>
<reference evidence="7 8" key="1">
    <citation type="submission" date="2020-05" db="EMBL/GenBank/DDBJ databases">
        <title>Genomic Encyclopedia of Type Strains, Phase IV (KMG-V): Genome sequencing to study the core and pangenomes of soil and plant-associated prokaryotes.</title>
        <authorList>
            <person name="Whitman W."/>
        </authorList>
    </citation>
    <scope>NUCLEOTIDE SEQUENCE [LARGE SCALE GENOMIC DNA]</scope>
    <source>
        <strain evidence="7 8">9A</strain>
    </source>
</reference>
<feature type="transmembrane region" description="Helical" evidence="6">
    <location>
        <begin position="253"/>
        <end position="277"/>
    </location>
</feature>
<keyword evidence="8" id="KW-1185">Reference proteome</keyword>
<accession>A0ABX2FS80</accession>
<feature type="transmembrane region" description="Helical" evidence="6">
    <location>
        <begin position="122"/>
        <end position="142"/>
    </location>
</feature>
<feature type="transmembrane region" description="Helical" evidence="6">
    <location>
        <begin position="177"/>
        <end position="201"/>
    </location>
</feature>
<comment type="caution">
    <text evidence="7">The sequence shown here is derived from an EMBL/GenBank/DDBJ whole genome shotgun (WGS) entry which is preliminary data.</text>
</comment>
<dbReference type="RefSeq" id="WP_173810509.1">
    <property type="nucleotide sequence ID" value="NZ_JABSNP010000011.1"/>
</dbReference>
<keyword evidence="4 6" id="KW-1133">Transmembrane helix</keyword>
<feature type="transmembrane region" description="Helical" evidence="6">
    <location>
        <begin position="149"/>
        <end position="171"/>
    </location>
</feature>
<feature type="transmembrane region" description="Helical" evidence="6">
    <location>
        <begin position="80"/>
        <end position="102"/>
    </location>
</feature>
<proteinExistence type="predicted"/>
<name>A0ABX2FS80_9BACT</name>